<dbReference type="InterPro" id="IPR051045">
    <property type="entry name" value="TonB-dependent_transducer"/>
</dbReference>
<dbReference type="RefSeq" id="WP_054581010.1">
    <property type="nucleotide sequence ID" value="NZ_CP012808.1"/>
</dbReference>
<accession>A0A0N9VP21</accession>
<evidence type="ECO:0000256" key="6">
    <source>
        <dbReference type="ARBA" id="ARBA00022692"/>
    </source>
</evidence>
<dbReference type="InterPro" id="IPR006260">
    <property type="entry name" value="TonB/TolA_C"/>
</dbReference>
<dbReference type="OrthoDB" id="9792439at2"/>
<evidence type="ECO:0000256" key="1">
    <source>
        <dbReference type="ARBA" id="ARBA00004383"/>
    </source>
</evidence>
<keyword evidence="4" id="KW-1003">Cell membrane</keyword>
<feature type="compositionally biased region" description="Low complexity" evidence="10">
    <location>
        <begin position="153"/>
        <end position="163"/>
    </location>
</feature>
<dbReference type="KEGG" id="aei:AOY20_05935"/>
<evidence type="ECO:0000259" key="11">
    <source>
        <dbReference type="PROSITE" id="PS52015"/>
    </source>
</evidence>
<evidence type="ECO:0000256" key="9">
    <source>
        <dbReference type="ARBA" id="ARBA00023136"/>
    </source>
</evidence>
<keyword evidence="8" id="KW-1133">Transmembrane helix</keyword>
<dbReference type="Pfam" id="PF03544">
    <property type="entry name" value="TonB_C"/>
    <property type="match status" value="1"/>
</dbReference>
<dbReference type="EMBL" id="CP012808">
    <property type="protein sequence ID" value="ALH95116.1"/>
    <property type="molecule type" value="Genomic_DNA"/>
</dbReference>
<keyword evidence="9" id="KW-0472">Membrane</keyword>
<evidence type="ECO:0000256" key="10">
    <source>
        <dbReference type="SAM" id="MobiDB-lite"/>
    </source>
</evidence>
<dbReference type="InterPro" id="IPR037682">
    <property type="entry name" value="TonB_C"/>
</dbReference>
<dbReference type="AlphaFoldDB" id="A0A0N9VP21"/>
<reference evidence="12 13" key="1">
    <citation type="journal article" date="2015" name="Int. J. Syst. Evol. Microbiol.">
        <title>Acinetobacter equi sp. nov. isolated from horse faeces.</title>
        <authorList>
            <person name="Poppel M.T."/>
            <person name="Skiebe E."/>
            <person name="Laue M."/>
            <person name="Bergmann H."/>
            <person name="Ebersberger I."/>
            <person name="Garn T."/>
            <person name="Fruth A."/>
            <person name="Baumgardt S."/>
            <person name="Busse H.J."/>
            <person name="Wilharm G."/>
        </authorList>
    </citation>
    <scope>NUCLEOTIDE SEQUENCE [LARGE SCALE GENOMIC DNA]</scope>
    <source>
        <strain evidence="12 13">114</strain>
    </source>
</reference>
<dbReference type="SUPFAM" id="SSF74653">
    <property type="entry name" value="TolA/TonB C-terminal domain"/>
    <property type="match status" value="1"/>
</dbReference>
<feature type="compositionally biased region" description="Polar residues" evidence="10">
    <location>
        <begin position="106"/>
        <end position="119"/>
    </location>
</feature>
<keyword evidence="6" id="KW-0812">Transmembrane</keyword>
<comment type="similarity">
    <text evidence="2">Belongs to the TonB family.</text>
</comment>
<feature type="compositionally biased region" description="Polar residues" evidence="10">
    <location>
        <begin position="176"/>
        <end position="187"/>
    </location>
</feature>
<gene>
    <name evidence="12" type="ORF">AOY20_05935</name>
</gene>
<dbReference type="STRING" id="1324350.AOY20_05935"/>
<protein>
    <recommendedName>
        <fullName evidence="11">TonB C-terminal domain-containing protein</fullName>
    </recommendedName>
</protein>
<dbReference type="GO" id="GO:0055085">
    <property type="term" value="P:transmembrane transport"/>
    <property type="evidence" value="ECO:0007669"/>
    <property type="project" value="InterPro"/>
</dbReference>
<dbReference type="NCBIfam" id="TIGR01352">
    <property type="entry name" value="tonB_Cterm"/>
    <property type="match status" value="1"/>
</dbReference>
<dbReference type="PANTHER" id="PTHR33446">
    <property type="entry name" value="PROTEIN TONB-RELATED"/>
    <property type="match status" value="1"/>
</dbReference>
<dbReference type="GO" id="GO:0005886">
    <property type="term" value="C:plasma membrane"/>
    <property type="evidence" value="ECO:0007669"/>
    <property type="project" value="UniProtKB-SubCell"/>
</dbReference>
<dbReference type="GO" id="GO:0015031">
    <property type="term" value="P:protein transport"/>
    <property type="evidence" value="ECO:0007669"/>
    <property type="project" value="UniProtKB-KW"/>
</dbReference>
<organism evidence="12 13">
    <name type="scientific">Acinetobacter equi</name>
    <dbReference type="NCBI Taxonomy" id="1324350"/>
    <lineage>
        <taxon>Bacteria</taxon>
        <taxon>Pseudomonadati</taxon>
        <taxon>Pseudomonadota</taxon>
        <taxon>Gammaproteobacteria</taxon>
        <taxon>Moraxellales</taxon>
        <taxon>Moraxellaceae</taxon>
        <taxon>Acinetobacter</taxon>
    </lineage>
</organism>
<evidence type="ECO:0000313" key="13">
    <source>
        <dbReference type="Proteomes" id="UP000064939"/>
    </source>
</evidence>
<name>A0A0N9VP21_9GAMM</name>
<evidence type="ECO:0000256" key="7">
    <source>
        <dbReference type="ARBA" id="ARBA00022927"/>
    </source>
</evidence>
<feature type="compositionally biased region" description="Basic and acidic residues" evidence="10">
    <location>
        <begin position="62"/>
        <end position="102"/>
    </location>
</feature>
<evidence type="ECO:0000256" key="5">
    <source>
        <dbReference type="ARBA" id="ARBA00022519"/>
    </source>
</evidence>
<comment type="subcellular location">
    <subcellularLocation>
        <location evidence="1">Cell inner membrane</location>
        <topology evidence="1">Single-pass membrane protein</topology>
        <orientation evidence="1">Periplasmic side</orientation>
    </subcellularLocation>
</comment>
<keyword evidence="3" id="KW-0813">Transport</keyword>
<dbReference type="Gene3D" id="3.30.1150.10">
    <property type="match status" value="1"/>
</dbReference>
<dbReference type="PROSITE" id="PS52015">
    <property type="entry name" value="TONB_CTD"/>
    <property type="match status" value="1"/>
</dbReference>
<evidence type="ECO:0000256" key="2">
    <source>
        <dbReference type="ARBA" id="ARBA00006555"/>
    </source>
</evidence>
<feature type="region of interest" description="Disordered" evidence="10">
    <location>
        <begin position="140"/>
        <end position="187"/>
    </location>
</feature>
<evidence type="ECO:0000256" key="3">
    <source>
        <dbReference type="ARBA" id="ARBA00022448"/>
    </source>
</evidence>
<proteinExistence type="inferred from homology"/>
<dbReference type="Proteomes" id="UP000064939">
    <property type="component" value="Chromosome"/>
</dbReference>
<keyword evidence="5" id="KW-0997">Cell inner membrane</keyword>
<sequence length="258" mass="28334">MSTSSAPMMPNFTPMKKKVIAVIAAVIIGHTGMMWALKNVKPIELKPLEKEPLKVRFVKIQEQPKPKIEPEKEKPKPKEVKIVEKKLPPPPSKKVEKIEQAKTPEPQKQVNKPVESSVQSNIITTNSSEKKITTPVVEPVNVPVENPTPKPAAAPATQKGPKTVSVGSGIEWRSSPKPNVNALQRKNRDSLGQTFNVVVRINADEKGNITSAILVKKSENESVNNEVIRAVKAAKFKPYKEGGVAYPIVADQPFSIKL</sequence>
<evidence type="ECO:0000256" key="8">
    <source>
        <dbReference type="ARBA" id="ARBA00022989"/>
    </source>
</evidence>
<keyword evidence="7" id="KW-0653">Protein transport</keyword>
<evidence type="ECO:0000256" key="4">
    <source>
        <dbReference type="ARBA" id="ARBA00022475"/>
    </source>
</evidence>
<feature type="domain" description="TonB C-terminal" evidence="11">
    <location>
        <begin position="169"/>
        <end position="258"/>
    </location>
</feature>
<feature type="region of interest" description="Disordered" evidence="10">
    <location>
        <begin position="62"/>
        <end position="119"/>
    </location>
</feature>
<evidence type="ECO:0000313" key="12">
    <source>
        <dbReference type="EMBL" id="ALH95116.1"/>
    </source>
</evidence>
<keyword evidence="13" id="KW-1185">Reference proteome</keyword>